<reference evidence="2" key="1">
    <citation type="submission" date="2020-08" db="EMBL/GenBank/DDBJ databases">
        <title>Multicomponent nature underlies the extraordinary mechanical properties of spider dragline silk.</title>
        <authorList>
            <person name="Kono N."/>
            <person name="Nakamura H."/>
            <person name="Mori M."/>
            <person name="Yoshida Y."/>
            <person name="Ohtoshi R."/>
            <person name="Malay A.D."/>
            <person name="Moran D.A.P."/>
            <person name="Tomita M."/>
            <person name="Numata K."/>
            <person name="Arakawa K."/>
        </authorList>
    </citation>
    <scope>NUCLEOTIDE SEQUENCE</scope>
</reference>
<dbReference type="EMBL" id="BMAU01021103">
    <property type="protein sequence ID" value="GFX90692.1"/>
    <property type="molecule type" value="Genomic_DNA"/>
</dbReference>
<dbReference type="Pfam" id="PF16087">
    <property type="entry name" value="DUF4817"/>
    <property type="match status" value="1"/>
</dbReference>
<keyword evidence="3" id="KW-1185">Reference proteome</keyword>
<name>A0A8X6V0F6_TRICX</name>
<evidence type="ECO:0000313" key="2">
    <source>
        <dbReference type="EMBL" id="GFX90692.1"/>
    </source>
</evidence>
<protein>
    <recommendedName>
        <fullName evidence="1">DUF4817 domain-containing protein</fullName>
    </recommendedName>
</protein>
<feature type="domain" description="DUF4817" evidence="1">
    <location>
        <begin position="6"/>
        <end position="55"/>
    </location>
</feature>
<evidence type="ECO:0000259" key="1">
    <source>
        <dbReference type="Pfam" id="PF16087"/>
    </source>
</evidence>
<dbReference type="InterPro" id="IPR032135">
    <property type="entry name" value="DUF4817"/>
</dbReference>
<sequence length="83" mass="9914">MIFFQEQRIAMVEFYFATKSHFHVINVFQQNYPGETAPNASQITRSGQRFRYTRSVTDWKQSVGASTVKAKRQMWRPFYKEVQ</sequence>
<dbReference type="AlphaFoldDB" id="A0A8X6V0F6"/>
<accession>A0A8X6V0F6</accession>
<proteinExistence type="predicted"/>
<organism evidence="2 3">
    <name type="scientific">Trichonephila clavipes</name>
    <name type="common">Golden silk orbweaver</name>
    <name type="synonym">Nephila clavipes</name>
    <dbReference type="NCBI Taxonomy" id="2585209"/>
    <lineage>
        <taxon>Eukaryota</taxon>
        <taxon>Metazoa</taxon>
        <taxon>Ecdysozoa</taxon>
        <taxon>Arthropoda</taxon>
        <taxon>Chelicerata</taxon>
        <taxon>Arachnida</taxon>
        <taxon>Araneae</taxon>
        <taxon>Araneomorphae</taxon>
        <taxon>Entelegynae</taxon>
        <taxon>Araneoidea</taxon>
        <taxon>Nephilidae</taxon>
        <taxon>Trichonephila</taxon>
    </lineage>
</organism>
<gene>
    <name evidence="2" type="ORF">TNCV_3195101</name>
</gene>
<evidence type="ECO:0000313" key="3">
    <source>
        <dbReference type="Proteomes" id="UP000887159"/>
    </source>
</evidence>
<dbReference type="Proteomes" id="UP000887159">
    <property type="component" value="Unassembled WGS sequence"/>
</dbReference>
<comment type="caution">
    <text evidence="2">The sequence shown here is derived from an EMBL/GenBank/DDBJ whole genome shotgun (WGS) entry which is preliminary data.</text>
</comment>